<dbReference type="OrthoDB" id="8372866at2"/>
<feature type="region of interest" description="Disordered" evidence="1">
    <location>
        <begin position="41"/>
        <end position="80"/>
    </location>
</feature>
<gene>
    <name evidence="2" type="ORF">EUU22_17770</name>
</gene>
<organism evidence="2 3">
    <name type="scientific">Ciceribacter ferrooxidans</name>
    <dbReference type="NCBI Taxonomy" id="2509717"/>
    <lineage>
        <taxon>Bacteria</taxon>
        <taxon>Pseudomonadati</taxon>
        <taxon>Pseudomonadota</taxon>
        <taxon>Alphaproteobacteria</taxon>
        <taxon>Hyphomicrobiales</taxon>
        <taxon>Rhizobiaceae</taxon>
        <taxon>Ciceribacter</taxon>
    </lineage>
</organism>
<dbReference type="Proteomes" id="UP000291088">
    <property type="component" value="Unassembled WGS sequence"/>
</dbReference>
<dbReference type="AlphaFoldDB" id="A0A4Q2SVS0"/>
<evidence type="ECO:0000313" key="3">
    <source>
        <dbReference type="Proteomes" id="UP000291088"/>
    </source>
</evidence>
<dbReference type="EMBL" id="SDVB01000253">
    <property type="protein sequence ID" value="RYC09932.1"/>
    <property type="molecule type" value="Genomic_DNA"/>
</dbReference>
<proteinExistence type="predicted"/>
<protein>
    <submittedName>
        <fullName evidence="2">Uncharacterized protein</fullName>
    </submittedName>
</protein>
<accession>A0A4Q2SVS0</accession>
<comment type="caution">
    <text evidence="2">The sequence shown here is derived from an EMBL/GenBank/DDBJ whole genome shotgun (WGS) entry which is preliminary data.</text>
</comment>
<evidence type="ECO:0000313" key="2">
    <source>
        <dbReference type="EMBL" id="RYC09932.1"/>
    </source>
</evidence>
<feature type="region of interest" description="Disordered" evidence="1">
    <location>
        <begin position="1"/>
        <end position="27"/>
    </location>
</feature>
<keyword evidence="3" id="KW-1185">Reference proteome</keyword>
<sequence>MFKFFWRRSASPRSNENPYPQDPLSHPAIAAMSPRQIADLPFDPYAFGNTESTSGTPMPDGWSSRRGVSSRNDPRRFRNS</sequence>
<reference evidence="2 3" key="1">
    <citation type="submission" date="2019-01" db="EMBL/GenBank/DDBJ databases">
        <authorList>
            <person name="Deng T."/>
        </authorList>
    </citation>
    <scope>NUCLEOTIDE SEQUENCE [LARGE SCALE GENOMIC DNA]</scope>
    <source>
        <strain evidence="2 3">F8825</strain>
    </source>
</reference>
<evidence type="ECO:0000256" key="1">
    <source>
        <dbReference type="SAM" id="MobiDB-lite"/>
    </source>
</evidence>
<name>A0A4Q2SVS0_9HYPH</name>